<name>A0AAD5KR31_9CRUS</name>
<evidence type="ECO:0000313" key="3">
    <source>
        <dbReference type="Proteomes" id="UP000820818"/>
    </source>
</evidence>
<accession>A0AAD5KR31</accession>
<gene>
    <name evidence="2" type="ORF">GHT06_017065</name>
</gene>
<proteinExistence type="predicted"/>
<dbReference type="Proteomes" id="UP000820818">
    <property type="component" value="Linkage Group LG6"/>
</dbReference>
<keyword evidence="3" id="KW-1185">Reference proteome</keyword>
<feature type="region of interest" description="Disordered" evidence="1">
    <location>
        <begin position="76"/>
        <end position="124"/>
    </location>
</feature>
<comment type="caution">
    <text evidence="2">The sequence shown here is derived from an EMBL/GenBank/DDBJ whole genome shotgun (WGS) entry which is preliminary data.</text>
</comment>
<organism evidence="2 3">
    <name type="scientific">Daphnia sinensis</name>
    <dbReference type="NCBI Taxonomy" id="1820382"/>
    <lineage>
        <taxon>Eukaryota</taxon>
        <taxon>Metazoa</taxon>
        <taxon>Ecdysozoa</taxon>
        <taxon>Arthropoda</taxon>
        <taxon>Crustacea</taxon>
        <taxon>Branchiopoda</taxon>
        <taxon>Diplostraca</taxon>
        <taxon>Cladocera</taxon>
        <taxon>Anomopoda</taxon>
        <taxon>Daphniidae</taxon>
        <taxon>Daphnia</taxon>
        <taxon>Daphnia similis group</taxon>
    </lineage>
</organism>
<feature type="compositionally biased region" description="Low complexity" evidence="1">
    <location>
        <begin position="100"/>
        <end position="116"/>
    </location>
</feature>
<dbReference type="AlphaFoldDB" id="A0AAD5KR31"/>
<dbReference type="EMBL" id="WJBH02000006">
    <property type="protein sequence ID" value="KAI9557242.1"/>
    <property type="molecule type" value="Genomic_DNA"/>
</dbReference>
<evidence type="ECO:0000256" key="1">
    <source>
        <dbReference type="SAM" id="MobiDB-lite"/>
    </source>
</evidence>
<evidence type="ECO:0000313" key="2">
    <source>
        <dbReference type="EMBL" id="KAI9557242.1"/>
    </source>
</evidence>
<sequence length="332" mass="36048">MSLIQMREILQAAAPIKGQAAPMPAVGPVLNEEAIKDWKKKDVLARRILLTTIEPKLQNTLNAMFQPQDASYYTASHGTPYTGGGTQQNKGHRGRGGFGNRSNSGGSSTGARASEGPAAKKPRYGGPPCGYCTSNGFNGAASHPTIECRKRATAERTRQDAANAAFTSSPKVDFGYPACSGYLNRVDANVWNADSGSTSHLTDQKQFLRNFVAVTPGSWVIKGIGNATALVHGYGDVVIDSFVNNKIRTGIIKNTSNRNSLGVQSKARSSNYSTTVQLNGYRPGFFFLLQEGWAIYPTIIVHQLMRKKSSAALISWIFDTWDMSPFSRMRML</sequence>
<reference evidence="2 3" key="1">
    <citation type="submission" date="2022-05" db="EMBL/GenBank/DDBJ databases">
        <title>A multi-omics perspective on studying reproductive biology in Daphnia sinensis.</title>
        <authorList>
            <person name="Jia J."/>
        </authorList>
    </citation>
    <scope>NUCLEOTIDE SEQUENCE [LARGE SCALE GENOMIC DNA]</scope>
    <source>
        <strain evidence="2 3">WSL</strain>
    </source>
</reference>
<protein>
    <submittedName>
        <fullName evidence="2">Uncharacterized protein</fullName>
    </submittedName>
</protein>